<dbReference type="Gene3D" id="1.10.10.60">
    <property type="entry name" value="Homeodomain-like"/>
    <property type="match status" value="1"/>
</dbReference>
<dbReference type="PROSITE" id="PS01124">
    <property type="entry name" value="HTH_ARAC_FAMILY_2"/>
    <property type="match status" value="1"/>
</dbReference>
<feature type="domain" description="HTH araC/xylS-type" evidence="5">
    <location>
        <begin position="161"/>
        <end position="262"/>
    </location>
</feature>
<keyword evidence="7" id="KW-1185">Reference proteome</keyword>
<protein>
    <recommendedName>
        <fullName evidence="5">HTH araC/xylS-type domain-containing protein</fullName>
    </recommendedName>
</protein>
<dbReference type="AlphaFoldDB" id="A0A143BH12"/>
<dbReference type="GO" id="GO:0043565">
    <property type="term" value="F:sequence-specific DNA binding"/>
    <property type="evidence" value="ECO:0007669"/>
    <property type="project" value="InterPro"/>
</dbReference>
<dbReference type="Proteomes" id="UP000076404">
    <property type="component" value="Chromosome"/>
</dbReference>
<evidence type="ECO:0000313" key="6">
    <source>
        <dbReference type="EMBL" id="AMW03883.1"/>
    </source>
</evidence>
<gene>
    <name evidence="6" type="ORF">GEMMAAP_01545</name>
</gene>
<sequence length="303" mass="33390">MPMPLTRTAALRLPLPATLVAWALPEPVVAVFRGSVAREARVALVRNGAEAQEILRSGSSLCMIVPVLRDRFDPFWTDYTVLRERFPNIPVIAVAMPGVSSMQAAVRLSQLGVSDLLDANDGLRADDIRTSLSKAYSDATAQRILTAVEQEFSLRGNACPTDLTTILKRALRHAHTHLPASKVAALMQMHERTLRKFCEARQLPSPQLIAGWARLLLSALYIDERGRTFASIADVLGYPTPGALRKQIVRYTARSPKQLRQEGAMCIVAQLLHQQILRPDAPQTPTHDERPRLVLLKSSEGAA</sequence>
<dbReference type="InterPro" id="IPR018062">
    <property type="entry name" value="HTH_AraC-typ_CS"/>
</dbReference>
<evidence type="ECO:0000256" key="1">
    <source>
        <dbReference type="ARBA" id="ARBA00023015"/>
    </source>
</evidence>
<reference evidence="6 7" key="2">
    <citation type="journal article" date="2016" name="Environ. Microbiol. Rep.">
        <title>Metagenomic evidence for the presence of phototrophic Gemmatimonadetes bacteria in diverse environments.</title>
        <authorList>
            <person name="Zeng Y."/>
            <person name="Baumbach J."/>
            <person name="Barbosa E.G."/>
            <person name="Azevedo V."/>
            <person name="Zhang C."/>
            <person name="Koblizek M."/>
        </authorList>
    </citation>
    <scope>NUCLEOTIDE SEQUENCE [LARGE SCALE GENOMIC DNA]</scope>
    <source>
        <strain evidence="6 7">AP64</strain>
    </source>
</reference>
<evidence type="ECO:0000313" key="7">
    <source>
        <dbReference type="Proteomes" id="UP000076404"/>
    </source>
</evidence>
<dbReference type="KEGG" id="gph:GEMMAAP_01545"/>
<evidence type="ECO:0000256" key="2">
    <source>
        <dbReference type="ARBA" id="ARBA00023125"/>
    </source>
</evidence>
<dbReference type="EMBL" id="CP011454">
    <property type="protein sequence ID" value="AMW03883.1"/>
    <property type="molecule type" value="Genomic_DNA"/>
</dbReference>
<dbReference type="InterPro" id="IPR018060">
    <property type="entry name" value="HTH_AraC"/>
</dbReference>
<reference evidence="6 7" key="1">
    <citation type="journal article" date="2014" name="Proc. Natl. Acad. Sci. U.S.A.">
        <title>Functional type 2 photosynthetic reaction centers found in the rare bacterial phylum Gemmatimonadetes.</title>
        <authorList>
            <person name="Zeng Y."/>
            <person name="Feng F."/>
            <person name="Medova H."/>
            <person name="Dean J."/>
            <person name="Koblizek M."/>
        </authorList>
    </citation>
    <scope>NUCLEOTIDE SEQUENCE [LARGE SCALE GENOMIC DNA]</scope>
    <source>
        <strain evidence="6 7">AP64</strain>
    </source>
</reference>
<evidence type="ECO:0000256" key="3">
    <source>
        <dbReference type="ARBA" id="ARBA00023163"/>
    </source>
</evidence>
<name>A0A143BH12_9BACT</name>
<accession>A0A143BH12</accession>
<evidence type="ECO:0000256" key="4">
    <source>
        <dbReference type="SAM" id="MobiDB-lite"/>
    </source>
</evidence>
<dbReference type="RefSeq" id="WP_026849159.1">
    <property type="nucleotide sequence ID" value="NZ_CP011454.1"/>
</dbReference>
<keyword evidence="3" id="KW-0804">Transcription</keyword>
<evidence type="ECO:0000259" key="5">
    <source>
        <dbReference type="PROSITE" id="PS01124"/>
    </source>
</evidence>
<dbReference type="eggNOG" id="COG2207">
    <property type="taxonomic scope" value="Bacteria"/>
</dbReference>
<dbReference type="PROSITE" id="PS00041">
    <property type="entry name" value="HTH_ARAC_FAMILY_1"/>
    <property type="match status" value="1"/>
</dbReference>
<proteinExistence type="predicted"/>
<organism evidence="6 7">
    <name type="scientific">Gemmatimonas phototrophica</name>
    <dbReference type="NCBI Taxonomy" id="1379270"/>
    <lineage>
        <taxon>Bacteria</taxon>
        <taxon>Pseudomonadati</taxon>
        <taxon>Gemmatimonadota</taxon>
        <taxon>Gemmatimonadia</taxon>
        <taxon>Gemmatimonadales</taxon>
        <taxon>Gemmatimonadaceae</taxon>
        <taxon>Gemmatimonas</taxon>
    </lineage>
</organism>
<dbReference type="GO" id="GO:0003700">
    <property type="term" value="F:DNA-binding transcription factor activity"/>
    <property type="evidence" value="ECO:0007669"/>
    <property type="project" value="InterPro"/>
</dbReference>
<dbReference type="SMART" id="SM00342">
    <property type="entry name" value="HTH_ARAC"/>
    <property type="match status" value="1"/>
</dbReference>
<keyword evidence="1" id="KW-0805">Transcription regulation</keyword>
<keyword evidence="2" id="KW-0238">DNA-binding</keyword>
<feature type="region of interest" description="Disordered" evidence="4">
    <location>
        <begin position="279"/>
        <end position="303"/>
    </location>
</feature>